<dbReference type="Pfam" id="PF04286">
    <property type="entry name" value="DUF445"/>
    <property type="match status" value="1"/>
</dbReference>
<reference evidence="1" key="1">
    <citation type="submission" date="2022-09" db="EMBL/GenBank/DDBJ databases">
        <title>Isolation and characterization of 3-chlorobenzoate degrading bacteria from soils in Shizuoka.</title>
        <authorList>
            <person name="Ifat A."/>
            <person name="Ogawa N."/>
            <person name="Kimbara K."/>
            <person name="Moriuchi R."/>
            <person name="Dohra H."/>
            <person name="Shintani M."/>
        </authorList>
    </citation>
    <scope>NUCLEOTIDE SEQUENCE</scope>
    <source>
        <strain evidence="1">19CS4-2</strain>
    </source>
</reference>
<evidence type="ECO:0000313" key="1">
    <source>
        <dbReference type="EMBL" id="GJH26319.1"/>
    </source>
</evidence>
<name>A0AA37ICR6_9BURK</name>
<dbReference type="PANTHER" id="PTHR38442:SF1">
    <property type="entry name" value="INNER MEMBRANE PROTEIN"/>
    <property type="match status" value="1"/>
</dbReference>
<accession>A0AA37ICR6</accession>
<evidence type="ECO:0000313" key="2">
    <source>
        <dbReference type="Proteomes" id="UP001055111"/>
    </source>
</evidence>
<dbReference type="PROSITE" id="PS51257">
    <property type="entry name" value="PROKAR_LIPOPROTEIN"/>
    <property type="match status" value="1"/>
</dbReference>
<dbReference type="PANTHER" id="PTHR38442">
    <property type="entry name" value="INNER MEMBRANE PROTEIN-RELATED"/>
    <property type="match status" value="1"/>
</dbReference>
<dbReference type="InterPro" id="IPR007383">
    <property type="entry name" value="DUF445"/>
</dbReference>
<dbReference type="Proteomes" id="UP001055111">
    <property type="component" value="Unassembled WGS sequence"/>
</dbReference>
<comment type="caution">
    <text evidence="1">The sequence shown here is derived from an EMBL/GenBank/DDBJ whole genome shotgun (WGS) entry which is preliminary data.</text>
</comment>
<dbReference type="AlphaFoldDB" id="A0AA37ICR6"/>
<dbReference type="RefSeq" id="WP_238212909.1">
    <property type="nucleotide sequence ID" value="NZ_BPUS01000006.1"/>
</dbReference>
<protein>
    <submittedName>
        <fullName evidence="1">DUF445 domain-containing protein</fullName>
    </submittedName>
</protein>
<sequence length="406" mass="45145">MTRMRRAATGLLGCMAVLLFACVVLEERYPWLAWLRSFAEAGTVGAIADWYAVVALFRHPFALPLPHTAIIARNQPRIAESLGRFVEENFLEPELIVAKLGGHNAAKALAQSLSNRANSEIIAAALVESLPGVLDTIDENEAARFIEWMLLPRLRSFDASRAAGRVLSMLAEGDRHRPLVEHGLRALERWLVRHAGVLNAKFSEASRYTPARFDAYVVDRFVAGIVALVQEVAATPDHALRREIDRAFLTFIEQLQTSDTHRRFGKSLLRDCIRQVRRAGHARIVLRRIRRHVADDAGRERSVTRAIATSMLVSFGDGVARSPALQHTLNAWWLEAARALVVRYRSRLTELITEVVKGWDATEVSRKIEAEIGRDLQFVRVNGTLVGGIAGVLLHAGTLAVAHYAI</sequence>
<proteinExistence type="predicted"/>
<gene>
    <name evidence="1" type="ORF">CBA19CS42_17405</name>
</gene>
<dbReference type="EMBL" id="BPUS01000006">
    <property type="protein sequence ID" value="GJH26319.1"/>
    <property type="molecule type" value="Genomic_DNA"/>
</dbReference>
<dbReference type="GO" id="GO:0005886">
    <property type="term" value="C:plasma membrane"/>
    <property type="evidence" value="ECO:0007669"/>
    <property type="project" value="TreeGrafter"/>
</dbReference>
<organism evidence="1 2">
    <name type="scientific">Caballeronia novacaledonica</name>
    <dbReference type="NCBI Taxonomy" id="1544861"/>
    <lineage>
        <taxon>Bacteria</taxon>
        <taxon>Pseudomonadati</taxon>
        <taxon>Pseudomonadota</taxon>
        <taxon>Betaproteobacteria</taxon>
        <taxon>Burkholderiales</taxon>
        <taxon>Burkholderiaceae</taxon>
        <taxon>Caballeronia</taxon>
    </lineage>
</organism>